<feature type="transmembrane region" description="Helical" evidence="7">
    <location>
        <begin position="350"/>
        <end position="367"/>
    </location>
</feature>
<keyword evidence="4 7" id="KW-0812">Transmembrane</keyword>
<gene>
    <name evidence="8" type="ORF">AC230_28730</name>
</gene>
<proteinExistence type="predicted"/>
<keyword evidence="3" id="KW-1003">Cell membrane</keyword>
<feature type="transmembrane region" description="Helical" evidence="7">
    <location>
        <begin position="221"/>
        <end position="242"/>
    </location>
</feature>
<dbReference type="EMBL" id="LFXA01000018">
    <property type="protein sequence ID" value="KNB49276.1"/>
    <property type="molecule type" value="Genomic_DNA"/>
</dbReference>
<evidence type="ECO:0000256" key="5">
    <source>
        <dbReference type="ARBA" id="ARBA00022989"/>
    </source>
</evidence>
<evidence type="ECO:0000256" key="2">
    <source>
        <dbReference type="ARBA" id="ARBA00022448"/>
    </source>
</evidence>
<dbReference type="RefSeq" id="WP_049719226.1">
    <property type="nucleotide sequence ID" value="NZ_LFXA01000018.1"/>
</dbReference>
<evidence type="ECO:0000256" key="1">
    <source>
        <dbReference type="ARBA" id="ARBA00004651"/>
    </source>
</evidence>
<keyword evidence="9" id="KW-1185">Reference proteome</keyword>
<feature type="transmembrane region" description="Helical" evidence="7">
    <location>
        <begin position="373"/>
        <end position="392"/>
    </location>
</feature>
<dbReference type="STRING" id="1678637.AC230_28730"/>
<evidence type="ECO:0000256" key="7">
    <source>
        <dbReference type="SAM" id="Phobius"/>
    </source>
</evidence>
<comment type="caution">
    <text evidence="8">The sequence shown here is derived from an EMBL/GenBank/DDBJ whole genome shotgun (WGS) entry which is preliminary data.</text>
</comment>
<keyword evidence="5 7" id="KW-1133">Transmembrane helix</keyword>
<dbReference type="AlphaFoldDB" id="A0A0K9X867"/>
<name>A0A0K9X867_9ACTN</name>
<evidence type="ECO:0000256" key="4">
    <source>
        <dbReference type="ARBA" id="ARBA00022692"/>
    </source>
</evidence>
<dbReference type="Proteomes" id="UP000037288">
    <property type="component" value="Unassembled WGS sequence"/>
</dbReference>
<dbReference type="PATRIC" id="fig|1678637.3.peg.6128"/>
<feature type="transmembrane region" description="Helical" evidence="7">
    <location>
        <begin position="12"/>
        <end position="38"/>
    </location>
</feature>
<evidence type="ECO:0008006" key="10">
    <source>
        <dbReference type="Google" id="ProtNLM"/>
    </source>
</evidence>
<keyword evidence="6 7" id="KW-0472">Membrane</keyword>
<evidence type="ECO:0000313" key="9">
    <source>
        <dbReference type="Proteomes" id="UP000037288"/>
    </source>
</evidence>
<dbReference type="PANTHER" id="PTHR23513">
    <property type="entry name" value="INTEGRAL MEMBRANE EFFLUX PROTEIN-RELATED"/>
    <property type="match status" value="1"/>
</dbReference>
<dbReference type="InterPro" id="IPR036259">
    <property type="entry name" value="MFS_trans_sf"/>
</dbReference>
<dbReference type="OrthoDB" id="4544939at2"/>
<accession>A0A0K9X867</accession>
<reference evidence="9" key="1">
    <citation type="submission" date="2015-07" db="EMBL/GenBank/DDBJ databases">
        <title>Draft genome sequence of Streptomyces sp. CMAA 1322, a bacterium isolated from Caatinga biome, from dry forest semiarid of Brazil.</title>
        <authorList>
            <person name="Santos S.N."/>
            <person name="Gacesa R."/>
            <person name="Taketani R.G."/>
            <person name="Long P.F."/>
            <person name="Melo I.S."/>
        </authorList>
    </citation>
    <scope>NUCLEOTIDE SEQUENCE [LARGE SCALE GENOMIC DNA]</scope>
    <source>
        <strain evidence="9">CMAA 1322</strain>
    </source>
</reference>
<feature type="transmembrane region" description="Helical" evidence="7">
    <location>
        <begin position="254"/>
        <end position="273"/>
    </location>
</feature>
<dbReference type="GO" id="GO:0005886">
    <property type="term" value="C:plasma membrane"/>
    <property type="evidence" value="ECO:0007669"/>
    <property type="project" value="UniProtKB-SubCell"/>
</dbReference>
<keyword evidence="2" id="KW-0813">Transport</keyword>
<evidence type="ECO:0000256" key="6">
    <source>
        <dbReference type="ARBA" id="ARBA00023136"/>
    </source>
</evidence>
<feature type="transmembrane region" description="Helical" evidence="7">
    <location>
        <begin position="101"/>
        <end position="119"/>
    </location>
</feature>
<feature type="transmembrane region" description="Helical" evidence="7">
    <location>
        <begin position="310"/>
        <end position="329"/>
    </location>
</feature>
<evidence type="ECO:0000313" key="8">
    <source>
        <dbReference type="EMBL" id="KNB49276.1"/>
    </source>
</evidence>
<dbReference type="InterPro" id="IPR010290">
    <property type="entry name" value="TM_effector"/>
</dbReference>
<sequence>MGYIRLLRRRPVRVLWLSMTLSVIGDRLYAIATMWIVWESTHSSPLTGLVAVAESLPYVVLAGAREGVARFMRWRALARVDAARALLALSVPLLWTPDGTGLTVLLGLVLMLGVLGAVFDPNLGALIPQLASCDGVVDLHEVSGLFDLTARIAAVVGQGSVGAVLLLVPEIQLYAIDGLTFAVSAAALTWLGRHAAGVVGRAAAQRPPAAGRRLLRAHRPVAAAVAVSGVAQFAAAVPTVGLPPLIAVRLGQGAAGYGLTLAATAAGALVGNLLTPGLPAGRRWLGTYCAAWVLSGVALAGLGLATTLTAAVALCVAGGLLFPVTAVTLRARLSRFAPAERVALLTAHQSVTRAAGAAGLLLLPYAVDAAPGGSFVGAGLLLSVLAAAGWWLGRRPTGRAVPTADGSGAAEHGLAG</sequence>
<dbReference type="Pfam" id="PF05977">
    <property type="entry name" value="MFS_3"/>
    <property type="match status" value="1"/>
</dbReference>
<dbReference type="SUPFAM" id="SSF103473">
    <property type="entry name" value="MFS general substrate transporter"/>
    <property type="match status" value="1"/>
</dbReference>
<feature type="transmembrane region" description="Helical" evidence="7">
    <location>
        <begin position="285"/>
        <end position="304"/>
    </location>
</feature>
<evidence type="ECO:0000256" key="3">
    <source>
        <dbReference type="ARBA" id="ARBA00022475"/>
    </source>
</evidence>
<protein>
    <recommendedName>
        <fullName evidence="10">MFS transporter</fullName>
    </recommendedName>
</protein>
<dbReference type="PANTHER" id="PTHR23513:SF11">
    <property type="entry name" value="STAPHYLOFERRIN A TRANSPORTER"/>
    <property type="match status" value="1"/>
</dbReference>
<organism evidence="8 9">
    <name type="scientific">Streptomyces caatingaensis</name>
    <dbReference type="NCBI Taxonomy" id="1678637"/>
    <lineage>
        <taxon>Bacteria</taxon>
        <taxon>Bacillati</taxon>
        <taxon>Actinomycetota</taxon>
        <taxon>Actinomycetes</taxon>
        <taxon>Kitasatosporales</taxon>
        <taxon>Streptomycetaceae</taxon>
        <taxon>Streptomyces</taxon>
    </lineage>
</organism>
<comment type="subcellular location">
    <subcellularLocation>
        <location evidence="1">Cell membrane</location>
        <topology evidence="1">Multi-pass membrane protein</topology>
    </subcellularLocation>
</comment>